<accession>A0A345ZWT0</accession>
<reference evidence="6 7" key="1">
    <citation type="submission" date="2018-07" db="EMBL/GenBank/DDBJ databases">
        <authorList>
            <person name="Quirk P.G."/>
            <person name="Krulwich T.A."/>
        </authorList>
    </citation>
    <scope>NUCLEOTIDE SEQUENCE [LARGE SCALE GENOMIC DNA]</scope>
    <source>
        <strain evidence="6 7">CC-BB4</strain>
    </source>
</reference>
<dbReference type="InterPro" id="IPR000847">
    <property type="entry name" value="LysR_HTH_N"/>
</dbReference>
<evidence type="ECO:0000259" key="5">
    <source>
        <dbReference type="PROSITE" id="PS50931"/>
    </source>
</evidence>
<dbReference type="PROSITE" id="PS50931">
    <property type="entry name" value="HTH_LYSR"/>
    <property type="match status" value="1"/>
</dbReference>
<dbReference type="Gene3D" id="3.40.190.290">
    <property type="match status" value="1"/>
</dbReference>
<dbReference type="Pfam" id="PF03466">
    <property type="entry name" value="LysR_substrate"/>
    <property type="match status" value="1"/>
</dbReference>
<dbReference type="Gene3D" id="1.10.10.10">
    <property type="entry name" value="Winged helix-like DNA-binding domain superfamily/Winged helix DNA-binding domain"/>
    <property type="match status" value="1"/>
</dbReference>
<dbReference type="GO" id="GO:0003677">
    <property type="term" value="F:DNA binding"/>
    <property type="evidence" value="ECO:0007669"/>
    <property type="project" value="UniProtKB-KW"/>
</dbReference>
<dbReference type="PANTHER" id="PTHR30419">
    <property type="entry name" value="HTH-TYPE TRANSCRIPTIONAL REGULATOR YBHD"/>
    <property type="match status" value="1"/>
</dbReference>
<organism evidence="6 7">
    <name type="scientific">Pseudolabrys taiwanensis</name>
    <dbReference type="NCBI Taxonomy" id="331696"/>
    <lineage>
        <taxon>Bacteria</taxon>
        <taxon>Pseudomonadati</taxon>
        <taxon>Pseudomonadota</taxon>
        <taxon>Alphaproteobacteria</taxon>
        <taxon>Hyphomicrobiales</taxon>
        <taxon>Xanthobacteraceae</taxon>
        <taxon>Pseudolabrys</taxon>
    </lineage>
</organism>
<dbReference type="InterPro" id="IPR036390">
    <property type="entry name" value="WH_DNA-bd_sf"/>
</dbReference>
<dbReference type="GO" id="GO:0003700">
    <property type="term" value="F:DNA-binding transcription factor activity"/>
    <property type="evidence" value="ECO:0007669"/>
    <property type="project" value="InterPro"/>
</dbReference>
<dbReference type="PRINTS" id="PR00039">
    <property type="entry name" value="HTHLYSR"/>
</dbReference>
<keyword evidence="7" id="KW-1185">Reference proteome</keyword>
<dbReference type="AlphaFoldDB" id="A0A345ZWT0"/>
<evidence type="ECO:0000313" key="6">
    <source>
        <dbReference type="EMBL" id="AXK81377.1"/>
    </source>
</evidence>
<evidence type="ECO:0000256" key="4">
    <source>
        <dbReference type="ARBA" id="ARBA00023163"/>
    </source>
</evidence>
<dbReference type="Pfam" id="PF00126">
    <property type="entry name" value="HTH_1"/>
    <property type="match status" value="1"/>
</dbReference>
<feature type="domain" description="HTH lysR-type" evidence="5">
    <location>
        <begin position="1"/>
        <end position="58"/>
    </location>
</feature>
<keyword evidence="2" id="KW-0805">Transcription regulation</keyword>
<proteinExistence type="inferred from homology"/>
<dbReference type="SUPFAM" id="SSF46785">
    <property type="entry name" value="Winged helix' DNA-binding domain"/>
    <property type="match status" value="1"/>
</dbReference>
<dbReference type="OrthoDB" id="8479357at2"/>
<dbReference type="KEGG" id="ptaw:DW352_13190"/>
<dbReference type="InterPro" id="IPR005119">
    <property type="entry name" value="LysR_subst-bd"/>
</dbReference>
<dbReference type="Proteomes" id="UP000254889">
    <property type="component" value="Chromosome"/>
</dbReference>
<protein>
    <submittedName>
        <fullName evidence="6">LysR family transcriptional regulator</fullName>
    </submittedName>
</protein>
<sequence length="311" mass="34705">MELRELRNFMRVARAGSVSRAATELRLAQPALSRQIKKLEHELGVPLFARHGRGVRLSTAGALLLERAEEITRLVHETGEEIRGNRAHDGGRITVGVPPAAGRLLIPPFVESFHQAWPRTTLHMREGVTSSLQEWLIEKRIDVAILHNPPHLEALNISPIVTERMFVIGPPPHLASKRKPPASYRIRDLGDLPLILPNMAHNNRRLVEHAALEHGVRLRIKIEADSVAFAKALVEKGLGYTILTYAAVQDELARKQLSAYPILRPTLSTQVTIVTLRDTTLPKLTQEASLLMHEVCRALVRDKVWAGAQLC</sequence>
<dbReference type="InterPro" id="IPR036388">
    <property type="entry name" value="WH-like_DNA-bd_sf"/>
</dbReference>
<dbReference type="GO" id="GO:0005829">
    <property type="term" value="C:cytosol"/>
    <property type="evidence" value="ECO:0007669"/>
    <property type="project" value="TreeGrafter"/>
</dbReference>
<dbReference type="InterPro" id="IPR050950">
    <property type="entry name" value="HTH-type_LysR_regulators"/>
</dbReference>
<evidence type="ECO:0000256" key="2">
    <source>
        <dbReference type="ARBA" id="ARBA00023015"/>
    </source>
</evidence>
<evidence type="ECO:0000256" key="3">
    <source>
        <dbReference type="ARBA" id="ARBA00023125"/>
    </source>
</evidence>
<keyword evidence="3" id="KW-0238">DNA-binding</keyword>
<keyword evidence="4" id="KW-0804">Transcription</keyword>
<dbReference type="EMBL" id="CP031417">
    <property type="protein sequence ID" value="AXK81377.1"/>
    <property type="molecule type" value="Genomic_DNA"/>
</dbReference>
<evidence type="ECO:0000256" key="1">
    <source>
        <dbReference type="ARBA" id="ARBA00009437"/>
    </source>
</evidence>
<comment type="similarity">
    <text evidence="1">Belongs to the LysR transcriptional regulatory family.</text>
</comment>
<dbReference type="PANTHER" id="PTHR30419:SF8">
    <property type="entry name" value="NITROGEN ASSIMILATION TRANSCRIPTIONAL ACTIVATOR-RELATED"/>
    <property type="match status" value="1"/>
</dbReference>
<dbReference type="SUPFAM" id="SSF53850">
    <property type="entry name" value="Periplasmic binding protein-like II"/>
    <property type="match status" value="1"/>
</dbReference>
<evidence type="ECO:0000313" key="7">
    <source>
        <dbReference type="Proteomes" id="UP000254889"/>
    </source>
</evidence>
<name>A0A345ZWT0_9HYPH</name>
<gene>
    <name evidence="6" type="ORF">DW352_13190</name>
</gene>
<dbReference type="FunFam" id="1.10.10.10:FF:000001">
    <property type="entry name" value="LysR family transcriptional regulator"/>
    <property type="match status" value="1"/>
</dbReference>
<dbReference type="RefSeq" id="WP_115691756.1">
    <property type="nucleotide sequence ID" value="NZ_CP031417.1"/>
</dbReference>